<accession>A0A1M6CYT1</accession>
<gene>
    <name evidence="7" type="ORF">SAMN04488513_101925</name>
</gene>
<dbReference type="Pfam" id="PF03073">
    <property type="entry name" value="TspO_MBR"/>
    <property type="match status" value="1"/>
</dbReference>
<evidence type="ECO:0000313" key="7">
    <source>
        <dbReference type="EMBL" id="SHI66129.1"/>
    </source>
</evidence>
<evidence type="ECO:0000256" key="2">
    <source>
        <dbReference type="ARBA" id="ARBA00007524"/>
    </source>
</evidence>
<feature type="transmembrane region" description="Helical" evidence="6">
    <location>
        <begin position="122"/>
        <end position="142"/>
    </location>
</feature>
<dbReference type="InterPro" id="IPR038330">
    <property type="entry name" value="TspO/MBR-related_sf"/>
</dbReference>
<dbReference type="GO" id="GO:0016020">
    <property type="term" value="C:membrane"/>
    <property type="evidence" value="ECO:0007669"/>
    <property type="project" value="UniProtKB-SubCell"/>
</dbReference>
<dbReference type="AlphaFoldDB" id="A0A1M6CYT1"/>
<dbReference type="GO" id="GO:0033013">
    <property type="term" value="P:tetrapyrrole metabolic process"/>
    <property type="evidence" value="ECO:0007669"/>
    <property type="project" value="UniProtKB-ARBA"/>
</dbReference>
<evidence type="ECO:0000256" key="4">
    <source>
        <dbReference type="ARBA" id="ARBA00022989"/>
    </source>
</evidence>
<dbReference type="Gene3D" id="1.20.1260.100">
    <property type="entry name" value="TspO/MBR protein"/>
    <property type="match status" value="1"/>
</dbReference>
<dbReference type="FunFam" id="1.20.1260.100:FF:000001">
    <property type="entry name" value="translocator protein 2"/>
    <property type="match status" value="1"/>
</dbReference>
<dbReference type="InterPro" id="IPR004307">
    <property type="entry name" value="TspO_MBR"/>
</dbReference>
<sequence length="174" mass="20280">MKGKRINHYFRIQLTTQLKNKILHITYSVGICMAIALLSSFVTQGSVNDWYLTLNKPDFTPPNWVFAPVWTLLYISMGVAAGIVWTKGFYHLWVKTALYHFAFQLLLNAAWSIVFFGLKELFWAVIVIISLLILLIFTIRWFKVVSKLAAWLLVPYLLWVCFAAVLTYRIWELN</sequence>
<proteinExistence type="inferred from homology"/>
<evidence type="ECO:0000256" key="1">
    <source>
        <dbReference type="ARBA" id="ARBA00004141"/>
    </source>
</evidence>
<dbReference type="EMBL" id="FQYU01000001">
    <property type="protein sequence ID" value="SHI66129.1"/>
    <property type="molecule type" value="Genomic_DNA"/>
</dbReference>
<protein>
    <submittedName>
        <fullName evidence="7">TspO and MBR related proteins</fullName>
    </submittedName>
</protein>
<dbReference type="CDD" id="cd15904">
    <property type="entry name" value="TSPO_MBR"/>
    <property type="match status" value="1"/>
</dbReference>
<keyword evidence="8" id="KW-1185">Reference proteome</keyword>
<keyword evidence="4 6" id="KW-1133">Transmembrane helix</keyword>
<evidence type="ECO:0000256" key="3">
    <source>
        <dbReference type="ARBA" id="ARBA00022692"/>
    </source>
</evidence>
<comment type="subcellular location">
    <subcellularLocation>
        <location evidence="1">Membrane</location>
        <topology evidence="1">Multi-pass membrane protein</topology>
    </subcellularLocation>
</comment>
<evidence type="ECO:0000313" key="8">
    <source>
        <dbReference type="Proteomes" id="UP000184543"/>
    </source>
</evidence>
<reference evidence="8" key="1">
    <citation type="submission" date="2016-11" db="EMBL/GenBank/DDBJ databases">
        <authorList>
            <person name="Varghese N."/>
            <person name="Submissions S."/>
        </authorList>
    </citation>
    <scope>NUCLEOTIDE SEQUENCE [LARGE SCALE GENOMIC DNA]</scope>
    <source>
        <strain evidence="8">DSM 19858</strain>
    </source>
</reference>
<dbReference type="PANTHER" id="PTHR10057:SF0">
    <property type="entry name" value="TRANSLOCATOR PROTEIN"/>
    <property type="match status" value="1"/>
</dbReference>
<dbReference type="STRING" id="192903.SAMN04488513_101925"/>
<dbReference type="Proteomes" id="UP000184543">
    <property type="component" value="Unassembled WGS sequence"/>
</dbReference>
<keyword evidence="3 6" id="KW-0812">Transmembrane</keyword>
<feature type="transmembrane region" description="Helical" evidence="6">
    <location>
        <begin position="149"/>
        <end position="171"/>
    </location>
</feature>
<feature type="transmembrane region" description="Helical" evidence="6">
    <location>
        <begin position="64"/>
        <end position="85"/>
    </location>
</feature>
<name>A0A1M6CYT1_9FLAO</name>
<feature type="transmembrane region" description="Helical" evidence="6">
    <location>
        <begin position="21"/>
        <end position="44"/>
    </location>
</feature>
<dbReference type="PIRSF" id="PIRSF005859">
    <property type="entry name" value="PBR"/>
    <property type="match status" value="1"/>
</dbReference>
<evidence type="ECO:0000256" key="5">
    <source>
        <dbReference type="ARBA" id="ARBA00023136"/>
    </source>
</evidence>
<comment type="similarity">
    <text evidence="2">Belongs to the TspO/BZRP family.</text>
</comment>
<organism evidence="7 8">
    <name type="scientific">Pseudozobellia thermophila</name>
    <dbReference type="NCBI Taxonomy" id="192903"/>
    <lineage>
        <taxon>Bacteria</taxon>
        <taxon>Pseudomonadati</taxon>
        <taxon>Bacteroidota</taxon>
        <taxon>Flavobacteriia</taxon>
        <taxon>Flavobacteriales</taxon>
        <taxon>Flavobacteriaceae</taxon>
        <taxon>Pseudozobellia</taxon>
    </lineage>
</organism>
<evidence type="ECO:0000256" key="6">
    <source>
        <dbReference type="SAM" id="Phobius"/>
    </source>
</evidence>
<feature type="transmembrane region" description="Helical" evidence="6">
    <location>
        <begin position="97"/>
        <end position="116"/>
    </location>
</feature>
<keyword evidence="5 6" id="KW-0472">Membrane</keyword>
<dbReference type="PANTHER" id="PTHR10057">
    <property type="entry name" value="PERIPHERAL-TYPE BENZODIAZEPINE RECEPTOR"/>
    <property type="match status" value="1"/>
</dbReference>